<sequence>MDTQSVAVTSMLFLRSHLPCMQTQQALLGFPLNFLMLALPIYLIHWCRKEYCLLLLRFVALGSKFKCPISALG</sequence>
<reference evidence="2" key="2">
    <citation type="journal article" date="2015" name="Data Brief">
        <title>Shoot transcriptome of the giant reed, Arundo donax.</title>
        <authorList>
            <person name="Barrero R.A."/>
            <person name="Guerrero F.D."/>
            <person name="Moolhuijzen P."/>
            <person name="Goolsby J.A."/>
            <person name="Tidwell J."/>
            <person name="Bellgard S.E."/>
            <person name="Bellgard M.I."/>
        </authorList>
    </citation>
    <scope>NUCLEOTIDE SEQUENCE</scope>
    <source>
        <tissue evidence="2">Shoot tissue taken approximately 20 cm above the soil surface</tissue>
    </source>
</reference>
<keyword evidence="1" id="KW-0472">Membrane</keyword>
<dbReference type="AlphaFoldDB" id="A0A0A9CLD4"/>
<evidence type="ECO:0000256" key="1">
    <source>
        <dbReference type="SAM" id="Phobius"/>
    </source>
</evidence>
<keyword evidence="1" id="KW-0812">Transmembrane</keyword>
<accession>A0A0A9CLD4</accession>
<dbReference type="EMBL" id="GBRH01222627">
    <property type="protein sequence ID" value="JAD75268.1"/>
    <property type="molecule type" value="Transcribed_RNA"/>
</dbReference>
<keyword evidence="1" id="KW-1133">Transmembrane helix</keyword>
<protein>
    <submittedName>
        <fullName evidence="2">Uncharacterized protein</fullName>
    </submittedName>
</protein>
<feature type="transmembrane region" description="Helical" evidence="1">
    <location>
        <begin position="26"/>
        <end position="47"/>
    </location>
</feature>
<reference evidence="2" key="1">
    <citation type="submission" date="2014-09" db="EMBL/GenBank/DDBJ databases">
        <authorList>
            <person name="Magalhaes I.L.F."/>
            <person name="Oliveira U."/>
            <person name="Santos F.R."/>
            <person name="Vidigal T.H.D.A."/>
            <person name="Brescovit A.D."/>
            <person name="Santos A.J."/>
        </authorList>
    </citation>
    <scope>NUCLEOTIDE SEQUENCE</scope>
    <source>
        <tissue evidence="2">Shoot tissue taken approximately 20 cm above the soil surface</tissue>
    </source>
</reference>
<proteinExistence type="predicted"/>
<name>A0A0A9CLD4_ARUDO</name>
<organism evidence="2">
    <name type="scientific">Arundo donax</name>
    <name type="common">Giant reed</name>
    <name type="synonym">Donax arundinaceus</name>
    <dbReference type="NCBI Taxonomy" id="35708"/>
    <lineage>
        <taxon>Eukaryota</taxon>
        <taxon>Viridiplantae</taxon>
        <taxon>Streptophyta</taxon>
        <taxon>Embryophyta</taxon>
        <taxon>Tracheophyta</taxon>
        <taxon>Spermatophyta</taxon>
        <taxon>Magnoliopsida</taxon>
        <taxon>Liliopsida</taxon>
        <taxon>Poales</taxon>
        <taxon>Poaceae</taxon>
        <taxon>PACMAD clade</taxon>
        <taxon>Arundinoideae</taxon>
        <taxon>Arundineae</taxon>
        <taxon>Arundo</taxon>
    </lineage>
</organism>
<evidence type="ECO:0000313" key="2">
    <source>
        <dbReference type="EMBL" id="JAD75268.1"/>
    </source>
</evidence>